<dbReference type="PROSITE" id="PS50164">
    <property type="entry name" value="GIY_YIG"/>
    <property type="match status" value="1"/>
</dbReference>
<dbReference type="PROSITE" id="PS50151">
    <property type="entry name" value="UVR"/>
    <property type="match status" value="1"/>
</dbReference>
<dbReference type="KEGG" id="naf:GQ61_02590"/>
<dbReference type="GO" id="GO:0009381">
    <property type="term" value="F:excinuclease ABC activity"/>
    <property type="evidence" value="ECO:0007669"/>
    <property type="project" value="UniProtKB-UniRule"/>
</dbReference>
<evidence type="ECO:0000256" key="7">
    <source>
        <dbReference type="HAMAP-Rule" id="MF_00203"/>
    </source>
</evidence>
<name>A0A1W6N3J4_9PROT</name>
<gene>
    <name evidence="7" type="primary">uvrC</name>
    <name evidence="11" type="ORF">GQ61_02590</name>
</gene>
<keyword evidence="3 7" id="KW-0228">DNA excision</keyword>
<dbReference type="InterPro" id="IPR004791">
    <property type="entry name" value="UvrC"/>
</dbReference>
<feature type="domain" description="GIY-YIG" evidence="9">
    <location>
        <begin position="27"/>
        <end position="105"/>
    </location>
</feature>
<organism evidence="11 12">
    <name type="scientific">Candidatus Nucleicultrix amoebiphila FS5</name>
    <dbReference type="NCBI Taxonomy" id="1414854"/>
    <lineage>
        <taxon>Bacteria</taxon>
        <taxon>Pseudomonadati</taxon>
        <taxon>Pseudomonadota</taxon>
        <taxon>Alphaproteobacteria</taxon>
        <taxon>Holosporales</taxon>
        <taxon>Candidatus Nucleicultricaceae</taxon>
        <taxon>Candidatus Nucleicultrix</taxon>
    </lineage>
</organism>
<dbReference type="FunFam" id="3.30.420.340:FF:000001">
    <property type="entry name" value="UvrABC system protein C"/>
    <property type="match status" value="1"/>
</dbReference>
<keyword evidence="6 7" id="KW-0742">SOS response</keyword>
<dbReference type="InterPro" id="IPR010994">
    <property type="entry name" value="RuvA_2-like"/>
</dbReference>
<dbReference type="EMBL" id="CP008743">
    <property type="protein sequence ID" value="ARN84393.1"/>
    <property type="molecule type" value="Genomic_DNA"/>
</dbReference>
<dbReference type="InterPro" id="IPR001943">
    <property type="entry name" value="UVR_dom"/>
</dbReference>
<evidence type="ECO:0000259" key="10">
    <source>
        <dbReference type="PROSITE" id="PS50165"/>
    </source>
</evidence>
<dbReference type="InterPro" id="IPR047296">
    <property type="entry name" value="GIY-YIG_UvrC_Cho"/>
</dbReference>
<dbReference type="InterPro" id="IPR050066">
    <property type="entry name" value="UvrABC_protein_C"/>
</dbReference>
<keyword evidence="2 7" id="KW-0227">DNA damage</keyword>
<keyword evidence="1 7" id="KW-0963">Cytoplasm</keyword>
<dbReference type="Proteomes" id="UP000237351">
    <property type="component" value="Chromosome"/>
</dbReference>
<dbReference type="InterPro" id="IPR036876">
    <property type="entry name" value="UVR_dom_sf"/>
</dbReference>
<feature type="domain" description="UVR" evidence="8">
    <location>
        <begin position="214"/>
        <end position="249"/>
    </location>
</feature>
<dbReference type="OrthoDB" id="9804933at2"/>
<dbReference type="Pfam" id="PF22920">
    <property type="entry name" value="UvrC_RNaseH"/>
    <property type="match status" value="1"/>
</dbReference>
<evidence type="ECO:0000256" key="3">
    <source>
        <dbReference type="ARBA" id="ARBA00022769"/>
    </source>
</evidence>
<dbReference type="RefSeq" id="WP_085783782.1">
    <property type="nucleotide sequence ID" value="NZ_CP008743.1"/>
</dbReference>
<reference evidence="11 12" key="1">
    <citation type="submission" date="2014-06" db="EMBL/GenBank/DDBJ databases">
        <title>The genome of the endonuclear symbiont Nucleicultrix amoebiphila.</title>
        <authorList>
            <person name="Schulz F."/>
            <person name="Horn M."/>
        </authorList>
    </citation>
    <scope>NUCLEOTIDE SEQUENCE [LARGE SCALE GENOMIC DNA]</scope>
    <source>
        <strain evidence="11 12">FS5</strain>
    </source>
</reference>
<dbReference type="SMART" id="SM00465">
    <property type="entry name" value="GIYc"/>
    <property type="match status" value="1"/>
</dbReference>
<dbReference type="STRING" id="1414854.GQ61_02590"/>
<dbReference type="HAMAP" id="MF_00203">
    <property type="entry name" value="UvrC"/>
    <property type="match status" value="1"/>
</dbReference>
<evidence type="ECO:0000256" key="5">
    <source>
        <dbReference type="ARBA" id="ARBA00023204"/>
    </source>
</evidence>
<dbReference type="Pfam" id="PF02151">
    <property type="entry name" value="UVR"/>
    <property type="match status" value="1"/>
</dbReference>
<dbReference type="PANTHER" id="PTHR30562:SF1">
    <property type="entry name" value="UVRABC SYSTEM PROTEIN C"/>
    <property type="match status" value="1"/>
</dbReference>
<dbReference type="CDD" id="cd10434">
    <property type="entry name" value="GIY-YIG_UvrC_Cho"/>
    <property type="match status" value="1"/>
</dbReference>
<feature type="domain" description="UvrC family homology region profile" evidence="10">
    <location>
        <begin position="265"/>
        <end position="495"/>
    </location>
</feature>
<evidence type="ECO:0000256" key="6">
    <source>
        <dbReference type="ARBA" id="ARBA00023236"/>
    </source>
</evidence>
<keyword evidence="4 7" id="KW-0267">Excision nuclease</keyword>
<dbReference type="AlphaFoldDB" id="A0A1W6N3J4"/>
<evidence type="ECO:0000313" key="11">
    <source>
        <dbReference type="EMBL" id="ARN84393.1"/>
    </source>
</evidence>
<evidence type="ECO:0000256" key="4">
    <source>
        <dbReference type="ARBA" id="ARBA00022881"/>
    </source>
</evidence>
<dbReference type="PANTHER" id="PTHR30562">
    <property type="entry name" value="UVRC/OXIDOREDUCTASE"/>
    <property type="match status" value="1"/>
</dbReference>
<keyword evidence="12" id="KW-1185">Reference proteome</keyword>
<dbReference type="Gene3D" id="1.10.150.20">
    <property type="entry name" value="5' to 3' exonuclease, C-terminal subdomain"/>
    <property type="match status" value="1"/>
</dbReference>
<protein>
    <recommendedName>
        <fullName evidence="7">UvrABC system protein C</fullName>
        <shortName evidence="7">Protein UvrC</shortName>
    </recommendedName>
    <alternativeName>
        <fullName evidence="7">Excinuclease ABC subunit C</fullName>
    </alternativeName>
</protein>
<dbReference type="Gene3D" id="3.40.1440.10">
    <property type="entry name" value="GIY-YIG endonuclease"/>
    <property type="match status" value="1"/>
</dbReference>
<dbReference type="SUPFAM" id="SSF46600">
    <property type="entry name" value="C-terminal UvrC-binding domain of UvrB"/>
    <property type="match status" value="1"/>
</dbReference>
<dbReference type="Pfam" id="PF14520">
    <property type="entry name" value="HHH_5"/>
    <property type="match status" value="1"/>
</dbReference>
<evidence type="ECO:0000256" key="2">
    <source>
        <dbReference type="ARBA" id="ARBA00022763"/>
    </source>
</evidence>
<dbReference type="Pfam" id="PF01541">
    <property type="entry name" value="GIY-YIG"/>
    <property type="match status" value="1"/>
</dbReference>
<dbReference type="SUPFAM" id="SSF47781">
    <property type="entry name" value="RuvA domain 2-like"/>
    <property type="match status" value="1"/>
</dbReference>
<comment type="subcellular location">
    <subcellularLocation>
        <location evidence="7">Cytoplasm</location>
    </subcellularLocation>
</comment>
<dbReference type="InterPro" id="IPR001162">
    <property type="entry name" value="UvrC_RNase_H_dom"/>
</dbReference>
<evidence type="ECO:0000313" key="12">
    <source>
        <dbReference type="Proteomes" id="UP000237351"/>
    </source>
</evidence>
<dbReference type="FunFam" id="3.40.1440.10:FF:000001">
    <property type="entry name" value="UvrABC system protein C"/>
    <property type="match status" value="1"/>
</dbReference>
<comment type="subunit">
    <text evidence="7">Interacts with UvrB in an incision complex.</text>
</comment>
<dbReference type="GO" id="GO:0009380">
    <property type="term" value="C:excinuclease repair complex"/>
    <property type="evidence" value="ECO:0007669"/>
    <property type="project" value="InterPro"/>
</dbReference>
<proteinExistence type="inferred from homology"/>
<dbReference type="GO" id="GO:0003677">
    <property type="term" value="F:DNA binding"/>
    <property type="evidence" value="ECO:0007669"/>
    <property type="project" value="UniProtKB-UniRule"/>
</dbReference>
<comment type="function">
    <text evidence="7">The UvrABC repair system catalyzes the recognition and processing of DNA lesions. UvrC both incises the 5' and 3' sides of the lesion. The N-terminal half is responsible for the 3' incision and the C-terminal half is responsible for the 5' incision.</text>
</comment>
<dbReference type="GO" id="GO:0005737">
    <property type="term" value="C:cytoplasm"/>
    <property type="evidence" value="ECO:0007669"/>
    <property type="project" value="UniProtKB-SubCell"/>
</dbReference>
<evidence type="ECO:0000256" key="1">
    <source>
        <dbReference type="ARBA" id="ARBA00022490"/>
    </source>
</evidence>
<evidence type="ECO:0000259" key="9">
    <source>
        <dbReference type="PROSITE" id="PS50164"/>
    </source>
</evidence>
<dbReference type="Pfam" id="PF08459">
    <property type="entry name" value="UvrC_RNaseH_dom"/>
    <property type="match status" value="1"/>
</dbReference>
<evidence type="ECO:0000259" key="8">
    <source>
        <dbReference type="PROSITE" id="PS50151"/>
    </source>
</evidence>
<keyword evidence="5 7" id="KW-0234">DNA repair</keyword>
<dbReference type="NCBIfam" id="TIGR00194">
    <property type="entry name" value="uvrC"/>
    <property type="match status" value="1"/>
</dbReference>
<dbReference type="SUPFAM" id="SSF82771">
    <property type="entry name" value="GIY-YIG endonuclease"/>
    <property type="match status" value="1"/>
</dbReference>
<dbReference type="InterPro" id="IPR038476">
    <property type="entry name" value="UvrC_RNase_H_dom_sf"/>
</dbReference>
<dbReference type="GO" id="GO:0006289">
    <property type="term" value="P:nucleotide-excision repair"/>
    <property type="evidence" value="ECO:0007669"/>
    <property type="project" value="UniProtKB-UniRule"/>
</dbReference>
<accession>A0A1W6N3J4</accession>
<dbReference type="InterPro" id="IPR000305">
    <property type="entry name" value="GIY-YIG_endonuc"/>
</dbReference>
<sequence length="620" mass="70811">MPEHISPVTSLNRGLEVISDYVKNLPLKPGVYRMLGKNDTVLYVGKAKSLKKRVQSYTQPQRLPNRLKRMISETISMEFVITHNEVEALLLEATLIKNLNPRYNVLFKDSKSFAYILITEGQWPRLGKHRGAKNIPGKYYGPFASTEAVHQTINSLHKIFKLRNCSDSYFAARKRPCLQYHIKRCTAPCVRYINEEDYNTSVRQAKDFLEGKSQLLQKELSEKMLAASAKRDYEHASFYRDQIRALTQIQVHQNMNPTFKESTDIIALAEDKGSVAIQIFFFRNSSHFGSRTYFPLHTDETSPEDVLTSFLTQFYNDHQPPELVLINYDLEDKNLLQNAFHEKYGHSVTFLKPLKGEKKKLIERTYENACEALERHLAEASTLKSILEKLTEVFQLPNIPERIEIYDNSHIQGSNAVGAMVVASRRGFETKLYRKFTIKTAGPSGITPGDDFGMMREVLTRRFSGSLLKKVENTLPDLILIDGGKGQLSTAHSVLDELNLDIPILAIAKGPERNAGKETFFKKDSHPITLERHRPILHYLERLRDEAHRFAIGTHRKKREKALTLSPLDEISGIGAERKKILLRHFGSTRNIENAGLEDLKKVNGISAALANKIYDFFHP</sequence>
<dbReference type="GO" id="GO:0009432">
    <property type="term" value="P:SOS response"/>
    <property type="evidence" value="ECO:0007669"/>
    <property type="project" value="UniProtKB-UniRule"/>
</dbReference>
<comment type="similarity">
    <text evidence="7">Belongs to the UvrC family.</text>
</comment>
<dbReference type="Gene3D" id="3.30.420.340">
    <property type="entry name" value="UvrC, RNAse H endonuclease domain"/>
    <property type="match status" value="1"/>
</dbReference>
<dbReference type="PROSITE" id="PS50165">
    <property type="entry name" value="UVRC"/>
    <property type="match status" value="1"/>
</dbReference>
<dbReference type="InterPro" id="IPR035901">
    <property type="entry name" value="GIY-YIG_endonuc_sf"/>
</dbReference>